<dbReference type="EMBL" id="CP054493">
    <property type="protein sequence ID" value="QOY54433.1"/>
    <property type="molecule type" value="Genomic_DNA"/>
</dbReference>
<dbReference type="PROSITE" id="PS51257">
    <property type="entry name" value="PROKAR_LIPOPROTEIN"/>
    <property type="match status" value="1"/>
</dbReference>
<dbReference type="GO" id="GO:0003677">
    <property type="term" value="F:DNA binding"/>
    <property type="evidence" value="ECO:0007669"/>
    <property type="project" value="UniProtKB-KW"/>
</dbReference>
<protein>
    <submittedName>
        <fullName evidence="1">DNA-binding protein</fullName>
    </submittedName>
</protein>
<dbReference type="Proteomes" id="UP000593836">
    <property type="component" value="Chromosome"/>
</dbReference>
<dbReference type="AlphaFoldDB" id="A0A7S7RQD5"/>
<name>A0A7S7RQD5_9BACT</name>
<dbReference type="KEGG" id="smas:HUE87_11230"/>
<organism evidence="1 2">
    <name type="scientific">Candidatus Sulfurimonas marisnigri</name>
    <dbReference type="NCBI Taxonomy" id="2740405"/>
    <lineage>
        <taxon>Bacteria</taxon>
        <taxon>Pseudomonadati</taxon>
        <taxon>Campylobacterota</taxon>
        <taxon>Epsilonproteobacteria</taxon>
        <taxon>Campylobacterales</taxon>
        <taxon>Sulfurimonadaceae</taxon>
        <taxon>Sulfurimonas</taxon>
    </lineage>
</organism>
<evidence type="ECO:0000313" key="1">
    <source>
        <dbReference type="EMBL" id="QOY54433.1"/>
    </source>
</evidence>
<accession>A0A7S7RQD5</accession>
<sequence length="279" mass="29949">MKKISIALSVATLLIVGCSDKPKEQEKSTKAEITKAAVEPQSIYGASPQKQDTPNDNELKLDAPHVGKVLETVNGGGYTYAKVEEEGNVYWIAGPQTEVTVGSKISFLEQMVMNDFSSKALNKTFETLVFVSAIVSTDKSAKSGSVVTTAAKHTDGTHIDCNHEDELKQTPSAIKVSKNPNGYSVEDLYTKKAELAAKSVKVNAQVVKVSKAIMGKDWVHLQDGSGSNGTNDIIATSKNSTVKVGDVVTTEGIIKTKVDLGYGYKFDVIIEEAKFTAIK</sequence>
<reference evidence="1 2" key="1">
    <citation type="submission" date="2020-05" db="EMBL/GenBank/DDBJ databases">
        <title>Sulfurimonas marisnigri, sp. nov., and Sulfurimonas baltica, sp. nov., manganese oxide reducing chemolithoautotrophs of the class Epsilonproteobacteria isolated from the pelagic redoxclines of the Black and Baltic Seas and emended description of the genus Sulfurimonas.</title>
        <authorList>
            <person name="Henkel J.V."/>
            <person name="Laudan C."/>
            <person name="Werner J."/>
            <person name="Neu T."/>
            <person name="Plewe S."/>
            <person name="Sproer C."/>
            <person name="Bunk B."/>
            <person name="Schulz-Vogt H.N."/>
        </authorList>
    </citation>
    <scope>NUCLEOTIDE SEQUENCE [LARGE SCALE GENOMIC DNA]</scope>
    <source>
        <strain evidence="1 2">SoZ1</strain>
    </source>
</reference>
<keyword evidence="2" id="KW-1185">Reference proteome</keyword>
<dbReference type="RefSeq" id="WP_194366478.1">
    <property type="nucleotide sequence ID" value="NZ_CP054493.1"/>
</dbReference>
<gene>
    <name evidence="1" type="ORF">HUE87_11230</name>
</gene>
<evidence type="ECO:0000313" key="2">
    <source>
        <dbReference type="Proteomes" id="UP000593836"/>
    </source>
</evidence>
<keyword evidence="1" id="KW-0238">DNA-binding</keyword>
<proteinExistence type="predicted"/>